<evidence type="ECO:0000313" key="2">
    <source>
        <dbReference type="EMBL" id="KAJ7649198.1"/>
    </source>
</evidence>
<reference evidence="2" key="1">
    <citation type="submission" date="2023-03" db="EMBL/GenBank/DDBJ databases">
        <title>Massive genome expansion in bonnet fungi (Mycena s.s.) driven by repeated elements and novel gene families across ecological guilds.</title>
        <authorList>
            <consortium name="Lawrence Berkeley National Laboratory"/>
            <person name="Harder C.B."/>
            <person name="Miyauchi S."/>
            <person name="Viragh M."/>
            <person name="Kuo A."/>
            <person name="Thoen E."/>
            <person name="Andreopoulos B."/>
            <person name="Lu D."/>
            <person name="Skrede I."/>
            <person name="Drula E."/>
            <person name="Henrissat B."/>
            <person name="Morin E."/>
            <person name="Kohler A."/>
            <person name="Barry K."/>
            <person name="LaButti K."/>
            <person name="Morin E."/>
            <person name="Salamov A."/>
            <person name="Lipzen A."/>
            <person name="Mereny Z."/>
            <person name="Hegedus B."/>
            <person name="Baldrian P."/>
            <person name="Stursova M."/>
            <person name="Weitz H."/>
            <person name="Taylor A."/>
            <person name="Grigoriev I.V."/>
            <person name="Nagy L.G."/>
            <person name="Martin F."/>
            <person name="Kauserud H."/>
        </authorList>
    </citation>
    <scope>NUCLEOTIDE SEQUENCE</scope>
    <source>
        <strain evidence="2">CBHHK067</strain>
    </source>
</reference>
<evidence type="ECO:0000256" key="1">
    <source>
        <dbReference type="SAM" id="MobiDB-lite"/>
    </source>
</evidence>
<proteinExistence type="predicted"/>
<feature type="compositionally biased region" description="Gly residues" evidence="1">
    <location>
        <begin position="295"/>
        <end position="304"/>
    </location>
</feature>
<comment type="caution">
    <text evidence="2">The sequence shown here is derived from an EMBL/GenBank/DDBJ whole genome shotgun (WGS) entry which is preliminary data.</text>
</comment>
<accession>A0AAD7G152</accession>
<feature type="region of interest" description="Disordered" evidence="1">
    <location>
        <begin position="275"/>
        <end position="304"/>
    </location>
</feature>
<keyword evidence="3" id="KW-1185">Reference proteome</keyword>
<dbReference type="AlphaFoldDB" id="A0AAD7G152"/>
<dbReference type="Proteomes" id="UP001221757">
    <property type="component" value="Unassembled WGS sequence"/>
</dbReference>
<name>A0AAD7G152_MYCRO</name>
<gene>
    <name evidence="2" type="ORF">B0H17DRAFT_1147826</name>
</gene>
<evidence type="ECO:0000313" key="3">
    <source>
        <dbReference type="Proteomes" id="UP001221757"/>
    </source>
</evidence>
<protein>
    <submittedName>
        <fullName evidence="2">Uncharacterized protein</fullName>
    </submittedName>
</protein>
<sequence length="304" mass="32439">MYSCKDYIPGSLACAYGCTFADESSSELHNIVNDTYIPCWRGSGTKKRVASYTWNGCDQAHIELNEAIVTDRNLVTPSSHLHVGRTRRVGERYTVPLPRFFCSNSCCQPRFVCLPGDPSLAALSALARRKFCVVCEGDEGGAAIYTHWCVALNLLLNGAFKGARGPLRMYTFLGFPQQSINPAARNMKHAPSGRPSATRAISIATAQLLRLRLTHATIRIAVICLAALHPTHLTPAPASAFAGDPDKVLQNFGADAELAMTTSRATSLHVGNSLADVEGSRTPSSTASLAAPGSKGTGALGMML</sequence>
<dbReference type="EMBL" id="JARKIE010000369">
    <property type="protein sequence ID" value="KAJ7649198.1"/>
    <property type="molecule type" value="Genomic_DNA"/>
</dbReference>
<organism evidence="2 3">
    <name type="scientific">Mycena rosella</name>
    <name type="common">Pink bonnet</name>
    <name type="synonym">Agaricus rosellus</name>
    <dbReference type="NCBI Taxonomy" id="1033263"/>
    <lineage>
        <taxon>Eukaryota</taxon>
        <taxon>Fungi</taxon>
        <taxon>Dikarya</taxon>
        <taxon>Basidiomycota</taxon>
        <taxon>Agaricomycotina</taxon>
        <taxon>Agaricomycetes</taxon>
        <taxon>Agaricomycetidae</taxon>
        <taxon>Agaricales</taxon>
        <taxon>Marasmiineae</taxon>
        <taxon>Mycenaceae</taxon>
        <taxon>Mycena</taxon>
    </lineage>
</organism>